<protein>
    <submittedName>
        <fullName evidence="1">Uncharacterized protein</fullName>
    </submittedName>
</protein>
<organism evidence="1 2">
    <name type="scientific">Pedobacter africanus</name>
    <dbReference type="NCBI Taxonomy" id="151894"/>
    <lineage>
        <taxon>Bacteria</taxon>
        <taxon>Pseudomonadati</taxon>
        <taxon>Bacteroidota</taxon>
        <taxon>Sphingobacteriia</taxon>
        <taxon>Sphingobacteriales</taxon>
        <taxon>Sphingobacteriaceae</taxon>
        <taxon>Pedobacter</taxon>
    </lineage>
</organism>
<dbReference type="Proteomes" id="UP001246858">
    <property type="component" value="Unassembled WGS sequence"/>
</dbReference>
<evidence type="ECO:0000313" key="1">
    <source>
        <dbReference type="EMBL" id="MDR6781972.1"/>
    </source>
</evidence>
<keyword evidence="2" id="KW-1185">Reference proteome</keyword>
<evidence type="ECO:0000313" key="2">
    <source>
        <dbReference type="Proteomes" id="UP001246858"/>
    </source>
</evidence>
<name>A0ACC6KS64_9SPHI</name>
<gene>
    <name evidence="1" type="ORF">J2X78_000524</name>
</gene>
<comment type="caution">
    <text evidence="1">The sequence shown here is derived from an EMBL/GenBank/DDBJ whole genome shotgun (WGS) entry which is preliminary data.</text>
</comment>
<accession>A0ACC6KS64</accession>
<dbReference type="EMBL" id="JAVDTF010000001">
    <property type="protein sequence ID" value="MDR6781972.1"/>
    <property type="molecule type" value="Genomic_DNA"/>
</dbReference>
<proteinExistence type="predicted"/>
<sequence length="689" mass="78273">MRLLIVGLLLTALLLSATEASAQQTDIAPFMSLNGTWSFKTLKSAAEIPASVHPDSAQTQGWARLPVPGNWDVNEAYSEFRGLGLYRREVFIPKELEKQNLRICFEAVYETAKIYVNGNYVGQHSGGYTPFEFAIDDLLRYGKNNTIAVVADNTYSRGAWWAWGGISRNVSIRGSKALRLTEIAISPTTNLQSKQGQVKLRYQLQSNDQKARKLRIQMRVRPLQALAGTFQADSISVRVEIPAGARRYEGNLSLSLAGSIQLWHFDFPNLYHCELSVYEENELLSRKESRFGFRKVEVKDNQLFLNGEAVRLFGFNRVHDHRQYGNTEPFALIKQDIDHMKSLGCNMTRMMHAPLSAELLNYADSVGMLLIEEIPVWGREDPHAFEDSPVAKQWLREMVTRDYNHPSIIGWSVANELVLDIKDWRRMRMSKEQYRYVTSMLRYVKEELDSTRLVTYVSLSAFREEISPDEEPAEYADIICFNNYGDFVKAAGTIHQRWPDKTVLVTEFGQGQIGEGIECKLDDGVLDKLKNLAALKYVAGASLWAYNDYRSNYRGTPASGNRTWGVVDAARKEKKAAQQIRKAFAPVAAIKAEWNAARKTMQVEIQPRKAGDLPSFALRQYRLRMQLLTRDEKIIGQVSPGLPDVMPGQAPLRQDIVYRKSTAQVYKVRIQLLNPMGYAVGEETIVFIR</sequence>
<reference evidence="1" key="1">
    <citation type="submission" date="2023-07" db="EMBL/GenBank/DDBJ databases">
        <title>Sorghum-associated microbial communities from plants grown in Nebraska, USA.</title>
        <authorList>
            <person name="Schachtman D."/>
        </authorList>
    </citation>
    <scope>NUCLEOTIDE SEQUENCE</scope>
    <source>
        <strain evidence="1">2697</strain>
    </source>
</reference>